<feature type="domain" description="DUF58" evidence="1">
    <location>
        <begin position="70"/>
        <end position="272"/>
    </location>
</feature>
<proteinExistence type="predicted"/>
<gene>
    <name evidence="2" type="ORF">F0357_07625</name>
</gene>
<protein>
    <submittedName>
        <fullName evidence="2">DUF58 domain-containing protein</fullName>
    </submittedName>
</protein>
<comment type="caution">
    <text evidence="2">The sequence shown here is derived from an EMBL/GenBank/DDBJ whole genome shotgun (WGS) entry which is preliminary data.</text>
</comment>
<evidence type="ECO:0000313" key="2">
    <source>
        <dbReference type="EMBL" id="MQT12532.1"/>
    </source>
</evidence>
<dbReference type="PANTHER" id="PTHR33608">
    <property type="entry name" value="BLL2464 PROTEIN"/>
    <property type="match status" value="1"/>
</dbReference>
<reference evidence="2 3" key="1">
    <citation type="submission" date="2019-09" db="EMBL/GenBank/DDBJ databases">
        <title>Segnochrobactrum spirostomi gen. nov., sp. nov., isolated from the ciliate Spirostomum cf. yagiui and description of a novel family, Segnochrobactraceae fam. nov. within the order Rhizobiales of the class Alphaproteobacteria.</title>
        <authorList>
            <person name="Akter S."/>
            <person name="Shazib S.U.A."/>
            <person name="Shin M.K."/>
        </authorList>
    </citation>
    <scope>NUCLEOTIDE SEQUENCE [LARGE SCALE GENOMIC DNA]</scope>
    <source>
        <strain evidence="2 3">Sp-1</strain>
    </source>
</reference>
<dbReference type="Proteomes" id="UP000332515">
    <property type="component" value="Unassembled WGS sequence"/>
</dbReference>
<name>A0A6A7Y450_9HYPH</name>
<dbReference type="RefSeq" id="WP_153479786.1">
    <property type="nucleotide sequence ID" value="NZ_VWNA01000001.1"/>
</dbReference>
<keyword evidence="3" id="KW-1185">Reference proteome</keyword>
<evidence type="ECO:0000313" key="3">
    <source>
        <dbReference type="Proteomes" id="UP000332515"/>
    </source>
</evidence>
<dbReference type="Pfam" id="PF01882">
    <property type="entry name" value="DUF58"/>
    <property type="match status" value="1"/>
</dbReference>
<organism evidence="2 3">
    <name type="scientific">Segnochrobactrum spirostomi</name>
    <dbReference type="NCBI Taxonomy" id="2608987"/>
    <lineage>
        <taxon>Bacteria</taxon>
        <taxon>Pseudomonadati</taxon>
        <taxon>Pseudomonadota</taxon>
        <taxon>Alphaproteobacteria</taxon>
        <taxon>Hyphomicrobiales</taxon>
        <taxon>Segnochrobactraceae</taxon>
        <taxon>Segnochrobactrum</taxon>
    </lineage>
</organism>
<dbReference type="EMBL" id="VWNA01000001">
    <property type="protein sequence ID" value="MQT12532.1"/>
    <property type="molecule type" value="Genomic_DNA"/>
</dbReference>
<dbReference type="PANTHER" id="PTHR33608:SF6">
    <property type="entry name" value="BLL2464 PROTEIN"/>
    <property type="match status" value="1"/>
</dbReference>
<accession>A0A6A7Y450</accession>
<evidence type="ECO:0000259" key="1">
    <source>
        <dbReference type="Pfam" id="PF01882"/>
    </source>
</evidence>
<sequence length="315" mass="34068">MASSAASPSAPARDAHRRAAADVDARTIEAKALADTLPELLAEAQRVAASVVAGWHGRRRAGTGETFWQFRPFVNGEPAHRIDWRRSARDDHLYVREREWEAAHTIWLWADLSASMAFRSALAETTKRDRAVVLMIALAELAARGGERIGPLGLGTPIASRDAAERLATTLVHAPAEALSRLPDTGLVRSFSDVVVIGDLLDPPAVLERFIGDLSARGVHGHLMQVLDPIEETFPFAGRTEFRDPETGALITAGRAEGWREAYRDRLAAHREAIRLIARRAGWSFILHHTDKPASGALLALRACLAGAGTGGATP</sequence>
<dbReference type="AlphaFoldDB" id="A0A6A7Y450"/>
<dbReference type="InterPro" id="IPR002881">
    <property type="entry name" value="DUF58"/>
</dbReference>